<evidence type="ECO:0000313" key="8">
    <source>
        <dbReference type="EMBL" id="ODV87580.1"/>
    </source>
</evidence>
<organism evidence="8 9">
    <name type="scientific">[Candida] arabinofermentans NRRL YB-2248</name>
    <dbReference type="NCBI Taxonomy" id="983967"/>
    <lineage>
        <taxon>Eukaryota</taxon>
        <taxon>Fungi</taxon>
        <taxon>Dikarya</taxon>
        <taxon>Ascomycota</taxon>
        <taxon>Saccharomycotina</taxon>
        <taxon>Pichiomycetes</taxon>
        <taxon>Pichiales</taxon>
        <taxon>Pichiaceae</taxon>
        <taxon>Ogataea</taxon>
        <taxon>Ogataea/Candida clade</taxon>
    </lineage>
</organism>
<evidence type="ECO:0000256" key="4">
    <source>
        <dbReference type="ARBA" id="ARBA00022786"/>
    </source>
</evidence>
<dbReference type="GO" id="GO:0070979">
    <property type="term" value="P:protein K11-linked ubiquitination"/>
    <property type="evidence" value="ECO:0007669"/>
    <property type="project" value="TreeGrafter"/>
</dbReference>
<keyword evidence="9" id="KW-1185">Reference proteome</keyword>
<dbReference type="GO" id="GO:0051301">
    <property type="term" value="P:cell division"/>
    <property type="evidence" value="ECO:0007669"/>
    <property type="project" value="UniProtKB-KW"/>
</dbReference>
<dbReference type="Proteomes" id="UP000094801">
    <property type="component" value="Unassembled WGS sequence"/>
</dbReference>
<proteinExistence type="predicted"/>
<dbReference type="InterPro" id="IPR024789">
    <property type="entry name" value="APC4"/>
</dbReference>
<dbReference type="GO" id="GO:0005680">
    <property type="term" value="C:anaphase-promoting complex"/>
    <property type="evidence" value="ECO:0007669"/>
    <property type="project" value="InterPro"/>
</dbReference>
<evidence type="ECO:0000259" key="6">
    <source>
        <dbReference type="Pfam" id="PF12894"/>
    </source>
</evidence>
<dbReference type="InterPro" id="IPR024790">
    <property type="entry name" value="APC4_long_dom"/>
</dbReference>
<dbReference type="InterPro" id="IPR015943">
    <property type="entry name" value="WD40/YVTN_repeat-like_dom_sf"/>
</dbReference>
<dbReference type="InterPro" id="IPR011047">
    <property type="entry name" value="Quinoprotein_ADH-like_sf"/>
</dbReference>
<dbReference type="PANTHER" id="PTHR13260:SF0">
    <property type="entry name" value="ANAPHASE-PROMOTING COMPLEX SUBUNIT 4"/>
    <property type="match status" value="1"/>
</dbReference>
<evidence type="ECO:0000256" key="5">
    <source>
        <dbReference type="ARBA" id="ARBA00023306"/>
    </source>
</evidence>
<accession>A0A1E4T739</accession>
<keyword evidence="5" id="KW-0131">Cell cycle</keyword>
<reference evidence="9" key="1">
    <citation type="submission" date="2016-04" db="EMBL/GenBank/DDBJ databases">
        <title>Comparative genomics of biotechnologically important yeasts.</title>
        <authorList>
            <consortium name="DOE Joint Genome Institute"/>
            <person name="Riley R."/>
            <person name="Haridas S."/>
            <person name="Wolfe K.H."/>
            <person name="Lopes M.R."/>
            <person name="Hittinger C.T."/>
            <person name="Goker M."/>
            <person name="Salamov A."/>
            <person name="Wisecaver J."/>
            <person name="Long T.M."/>
            <person name="Aerts A.L."/>
            <person name="Barry K."/>
            <person name="Choi C."/>
            <person name="Clum A."/>
            <person name="Coughlan A.Y."/>
            <person name="Deshpande S."/>
            <person name="Douglass A.P."/>
            <person name="Hanson S.J."/>
            <person name="Klenk H.-P."/>
            <person name="Labutti K."/>
            <person name="Lapidus A."/>
            <person name="Lindquist E."/>
            <person name="Lipzen A."/>
            <person name="Meier-Kolthoff J.P."/>
            <person name="Ohm R.A."/>
            <person name="Otillar R.P."/>
            <person name="Pangilinan J."/>
            <person name="Peng Y."/>
            <person name="Rokas A."/>
            <person name="Rosa C.A."/>
            <person name="Scheuner C."/>
            <person name="Sibirny A.A."/>
            <person name="Slot J.C."/>
            <person name="Stielow J.B."/>
            <person name="Sun H."/>
            <person name="Kurtzman C.P."/>
            <person name="Blackwell M."/>
            <person name="Grigoriev I.V."/>
            <person name="Jeffries T.W."/>
        </authorList>
    </citation>
    <scope>NUCLEOTIDE SEQUENCE [LARGE SCALE GENOMIC DNA]</scope>
    <source>
        <strain evidence="9">NRRL YB-2248</strain>
    </source>
</reference>
<dbReference type="Pfam" id="PF12894">
    <property type="entry name" value="ANAPC4_WD40"/>
    <property type="match status" value="1"/>
</dbReference>
<keyword evidence="3" id="KW-0498">Mitosis</keyword>
<dbReference type="AlphaFoldDB" id="A0A1E4T739"/>
<feature type="domain" description="Anaphase-promoting complex subunit 4-like WD40" evidence="6">
    <location>
        <begin position="1"/>
        <end position="88"/>
    </location>
</feature>
<gene>
    <name evidence="8" type="ORF">CANARDRAFT_26964</name>
</gene>
<dbReference type="STRING" id="983967.A0A1E4T739"/>
<dbReference type="GO" id="GO:0034399">
    <property type="term" value="C:nuclear periphery"/>
    <property type="evidence" value="ECO:0007669"/>
    <property type="project" value="TreeGrafter"/>
</dbReference>
<evidence type="ECO:0000256" key="1">
    <source>
        <dbReference type="ARBA" id="ARBA00016067"/>
    </source>
</evidence>
<sequence length="628" mass="71277">MDLISFQFNENTIWMYRLNNQKVWTIELGAGEEGQDTEVEIESLCWRPDGKLFSVITSGGTVNLFDSNTGKMALSFKLDKAIECSSWFSRSTEFDFKNKFDHLFDFNLANSLTKLSTSHGSKKLIGDNDLIKCDDSSLDFLIIGSEGGSISIILYGIFTIENFQFKQLENCYSTTLSIQSNKDLTSHYVLIEKEDGLSILKLDTNFARIYGSLLPTVALTCSKLVGLLSYVKELVDKLILDGKPFDDYSTRIIALLKGEIEEKSSENDNTDPKYDLYDLLLTGIMSDPTKTWLTDYLGDRGIKRWIKLGNQYFEGSRKTMFYNLIPALEHLIIHLSTLQGLAKWKENERQLSLNESMLTSSIEIASNLLKLLHRNIVELNESQRGFESFVKWLGSILLEVTTDEQDNEPVRTKEIIQYLSSGLSNSTTQVKDEFSDLYDQLDSQCNDFFNGIKNNMKERMESTLMSNISGIGSIDSNFTLFENLDDGSSSMGLVLICRKINVELVKFDPVTLDYLKFVLTFDRLFQANGPSKIQKIQGSVISETKFILLINYKSDRSGAISSQVIVVDASMVFNSTEFEIEITDQQIIKQMHFAETDKFIPSHLTVNPSRQIGSLLDSTRKEYIVFEL</sequence>
<dbReference type="SUPFAM" id="SSF50998">
    <property type="entry name" value="Quinoprotein alcohol dehydrogenase-like"/>
    <property type="match status" value="1"/>
</dbReference>
<keyword evidence="2" id="KW-0132">Cell division</keyword>
<dbReference type="GO" id="GO:0031145">
    <property type="term" value="P:anaphase-promoting complex-dependent catabolic process"/>
    <property type="evidence" value="ECO:0007669"/>
    <property type="project" value="InterPro"/>
</dbReference>
<dbReference type="InterPro" id="IPR024977">
    <property type="entry name" value="Apc4-like_WD40_dom"/>
</dbReference>
<feature type="domain" description="Anaphase-promoting complex subunit 4 long" evidence="7">
    <location>
        <begin position="200"/>
        <end position="402"/>
    </location>
</feature>
<dbReference type="EMBL" id="KV453848">
    <property type="protein sequence ID" value="ODV87580.1"/>
    <property type="molecule type" value="Genomic_DNA"/>
</dbReference>
<name>A0A1E4T739_9ASCO</name>
<dbReference type="OrthoDB" id="2110451at2759"/>
<evidence type="ECO:0000256" key="2">
    <source>
        <dbReference type="ARBA" id="ARBA00022618"/>
    </source>
</evidence>
<evidence type="ECO:0000256" key="3">
    <source>
        <dbReference type="ARBA" id="ARBA00022776"/>
    </source>
</evidence>
<protein>
    <recommendedName>
        <fullName evidence="1">Anaphase-promoting complex subunit 4</fullName>
    </recommendedName>
</protein>
<keyword evidence="4" id="KW-0833">Ubl conjugation pathway</keyword>
<dbReference type="Pfam" id="PF12896">
    <property type="entry name" value="ANAPC4"/>
    <property type="match status" value="1"/>
</dbReference>
<evidence type="ECO:0000313" key="9">
    <source>
        <dbReference type="Proteomes" id="UP000094801"/>
    </source>
</evidence>
<dbReference type="Gene3D" id="2.130.10.10">
    <property type="entry name" value="YVTN repeat-like/Quinoprotein amine dehydrogenase"/>
    <property type="match status" value="1"/>
</dbReference>
<dbReference type="PANTHER" id="PTHR13260">
    <property type="entry name" value="ANAPHASE PROMOTING COMPLEX SUBUNIT 4 APC4"/>
    <property type="match status" value="1"/>
</dbReference>
<evidence type="ECO:0000259" key="7">
    <source>
        <dbReference type="Pfam" id="PF12896"/>
    </source>
</evidence>